<reference evidence="1 2" key="1">
    <citation type="submission" date="2024-06" db="EMBL/GenBank/DDBJ databases">
        <authorList>
            <person name="Steensen K."/>
            <person name="Seneca J."/>
            <person name="Bartlau N."/>
            <person name="Yu A.X."/>
            <person name="Polz M.F."/>
        </authorList>
    </citation>
    <scope>NUCLEOTIDE SEQUENCE [LARGE SCALE GENOMIC DNA]</scope>
    <source>
        <strain evidence="1 2">1F146</strain>
    </source>
</reference>
<evidence type="ECO:0000313" key="2">
    <source>
        <dbReference type="Proteomes" id="UP001569151"/>
    </source>
</evidence>
<gene>
    <name evidence="1" type="ORF">ACED39_03825</name>
</gene>
<accession>A0ABV4ME87</accession>
<organism evidence="1 2">
    <name type="scientific">Vibrio bivalvicida</name>
    <dbReference type="NCBI Taxonomy" id="1276888"/>
    <lineage>
        <taxon>Bacteria</taxon>
        <taxon>Pseudomonadati</taxon>
        <taxon>Pseudomonadota</taxon>
        <taxon>Gammaproteobacteria</taxon>
        <taxon>Vibrionales</taxon>
        <taxon>Vibrionaceae</taxon>
        <taxon>Vibrio</taxon>
        <taxon>Vibrio oreintalis group</taxon>
    </lineage>
</organism>
<dbReference type="RefSeq" id="WP_371717758.1">
    <property type="nucleotide sequence ID" value="NZ_JBGOOF010000003.1"/>
</dbReference>
<sequence length="184" mass="20366">MADTLVASVGSEALGGAVTKKMTVGDIAKVKAEVLKRINQSGHLSQGFRLVNQADYQSSLAELRAQLKSKSFQETEEGKMCKLMHDILTDDAHLVEYLDEDLSQYLETNSAGKQVLNTKAMDFYGKNQVANAKLKRKQLFLMFKEIIQAQVELNTFAERLKVAFGAEVSSLLVPMEVLKATVVH</sequence>
<name>A0ABV4ME87_9VIBR</name>
<proteinExistence type="predicted"/>
<comment type="caution">
    <text evidence="1">The sequence shown here is derived from an EMBL/GenBank/DDBJ whole genome shotgun (WGS) entry which is preliminary data.</text>
</comment>
<evidence type="ECO:0000313" key="1">
    <source>
        <dbReference type="EMBL" id="MEZ8207900.1"/>
    </source>
</evidence>
<dbReference type="EMBL" id="JBGOOS010000003">
    <property type="protein sequence ID" value="MEZ8207900.1"/>
    <property type="molecule type" value="Genomic_DNA"/>
</dbReference>
<keyword evidence="2" id="KW-1185">Reference proteome</keyword>
<dbReference type="Proteomes" id="UP001569151">
    <property type="component" value="Unassembled WGS sequence"/>
</dbReference>
<protein>
    <submittedName>
        <fullName evidence="1">Uncharacterized protein</fullName>
    </submittedName>
</protein>